<dbReference type="Proteomes" id="UP000521676">
    <property type="component" value="Unassembled WGS sequence"/>
</dbReference>
<evidence type="ECO:0000313" key="2">
    <source>
        <dbReference type="EMBL" id="WJW67933.1"/>
    </source>
</evidence>
<dbReference type="EMBL" id="JACATZ010000001">
    <property type="protein sequence ID" value="NWJ46073.1"/>
    <property type="molecule type" value="Genomic_DNA"/>
</dbReference>
<evidence type="ECO:0000313" key="4">
    <source>
        <dbReference type="Proteomes" id="UP001431572"/>
    </source>
</evidence>
<evidence type="ECO:0000313" key="1">
    <source>
        <dbReference type="EMBL" id="NWJ46073.1"/>
    </source>
</evidence>
<evidence type="ECO:0000313" key="3">
    <source>
        <dbReference type="Proteomes" id="UP000521676"/>
    </source>
</evidence>
<sequence length="155" mass="17668">MPGNLRGQLEEARRRREVEQREFERQQAALHNGDIARGVHQRILIVGPCASGKSALVEALRQQGYNAHSAAQEHSHVKTMWLMNKPSHLIYLEVGIEAIKRRRNISWGAEYLQEENLRLAHARVHADCIINTDNLTPEQVVARALTFLHEAGLRE</sequence>
<dbReference type="RefSeq" id="WP_341469823.1">
    <property type="nucleotide sequence ID" value="NZ_CP128399.1"/>
</dbReference>
<reference evidence="2" key="2">
    <citation type="journal article" date="2024" name="Nature">
        <title>Anoxygenic phototroph of the Chloroflexota uses a type I reaction centre.</title>
        <authorList>
            <person name="Tsuji J.M."/>
            <person name="Shaw N.A."/>
            <person name="Nagashima S."/>
            <person name="Venkiteswaran J.J."/>
            <person name="Schiff S.L."/>
            <person name="Watanabe T."/>
            <person name="Fukui M."/>
            <person name="Hanada S."/>
            <person name="Tank M."/>
            <person name="Neufeld J.D."/>
        </authorList>
    </citation>
    <scope>NUCLEOTIDE SEQUENCE</scope>
    <source>
        <strain evidence="2">L227-S17</strain>
    </source>
</reference>
<gene>
    <name evidence="1" type="ORF">HXX08_09365</name>
    <name evidence="2" type="ORF">OZ401_001217</name>
</gene>
<evidence type="ECO:0008006" key="5">
    <source>
        <dbReference type="Google" id="ProtNLM"/>
    </source>
</evidence>
<name>A0A8T7LYH3_9CHLR</name>
<dbReference type="Proteomes" id="UP001431572">
    <property type="component" value="Chromosome 1"/>
</dbReference>
<keyword evidence="4" id="KW-1185">Reference proteome</keyword>
<organism evidence="1 3">
    <name type="scientific">Candidatus Chlorohelix allophototropha</name>
    <dbReference type="NCBI Taxonomy" id="3003348"/>
    <lineage>
        <taxon>Bacteria</taxon>
        <taxon>Bacillati</taxon>
        <taxon>Chloroflexota</taxon>
        <taxon>Chloroflexia</taxon>
        <taxon>Candidatus Chloroheliales</taxon>
        <taxon>Candidatus Chloroheliaceae</taxon>
        <taxon>Candidatus Chlorohelix</taxon>
    </lineage>
</organism>
<dbReference type="AlphaFoldDB" id="A0A8T7LYH3"/>
<dbReference type="Gene3D" id="3.40.50.300">
    <property type="entry name" value="P-loop containing nucleotide triphosphate hydrolases"/>
    <property type="match status" value="1"/>
</dbReference>
<proteinExistence type="predicted"/>
<dbReference type="EMBL" id="CP128399">
    <property type="protein sequence ID" value="WJW67933.1"/>
    <property type="molecule type" value="Genomic_DNA"/>
</dbReference>
<dbReference type="CDD" id="cd00882">
    <property type="entry name" value="Ras_like_GTPase"/>
    <property type="match status" value="1"/>
</dbReference>
<accession>A0A8T7LYH3</accession>
<dbReference type="InterPro" id="IPR027417">
    <property type="entry name" value="P-loop_NTPase"/>
</dbReference>
<protein>
    <recommendedName>
        <fullName evidence="5">ATP-binding protein</fullName>
    </recommendedName>
</protein>
<dbReference type="SUPFAM" id="SSF52540">
    <property type="entry name" value="P-loop containing nucleoside triphosphate hydrolases"/>
    <property type="match status" value="1"/>
</dbReference>
<reference evidence="1 3" key="1">
    <citation type="submission" date="2020-06" db="EMBL/GenBank/DDBJ databases">
        <title>Anoxygenic phototrophic Chloroflexota member uses a Type I reaction center.</title>
        <authorList>
            <person name="Tsuji J.M."/>
            <person name="Shaw N.A."/>
            <person name="Nagashima S."/>
            <person name="Venkiteswaran J."/>
            <person name="Schiff S.L."/>
            <person name="Hanada S."/>
            <person name="Tank M."/>
            <person name="Neufeld J.D."/>
        </authorList>
    </citation>
    <scope>NUCLEOTIDE SEQUENCE [LARGE SCALE GENOMIC DNA]</scope>
    <source>
        <strain evidence="1">L227-S17</strain>
    </source>
</reference>